<comment type="caution">
    <text evidence="1">The sequence shown here is derived from an EMBL/GenBank/DDBJ whole genome shotgun (WGS) entry which is preliminary data.</text>
</comment>
<evidence type="ECO:0000313" key="1">
    <source>
        <dbReference type="EMBL" id="GGU63533.1"/>
    </source>
</evidence>
<proteinExistence type="predicted"/>
<gene>
    <name evidence="1" type="ORF">GCM10010211_30710</name>
</gene>
<protein>
    <recommendedName>
        <fullName evidence="3">CdiI immunity protein domain-containing protein</fullName>
    </recommendedName>
</protein>
<keyword evidence="2" id="KW-1185">Reference proteome</keyword>
<dbReference type="Proteomes" id="UP000654471">
    <property type="component" value="Unassembled WGS sequence"/>
</dbReference>
<evidence type="ECO:0008006" key="3">
    <source>
        <dbReference type="Google" id="ProtNLM"/>
    </source>
</evidence>
<dbReference type="EMBL" id="BMRP01000009">
    <property type="protein sequence ID" value="GGU63533.1"/>
    <property type="molecule type" value="Genomic_DNA"/>
</dbReference>
<dbReference type="RefSeq" id="WP_229852272.1">
    <property type="nucleotide sequence ID" value="NZ_BMRP01000009.1"/>
</dbReference>
<evidence type="ECO:0000313" key="2">
    <source>
        <dbReference type="Proteomes" id="UP000654471"/>
    </source>
</evidence>
<organism evidence="1 2">
    <name type="scientific">Streptomyces albospinus</name>
    <dbReference type="NCBI Taxonomy" id="285515"/>
    <lineage>
        <taxon>Bacteria</taxon>
        <taxon>Bacillati</taxon>
        <taxon>Actinomycetota</taxon>
        <taxon>Actinomycetes</taxon>
        <taxon>Kitasatosporales</taxon>
        <taxon>Streptomycetaceae</taxon>
        <taxon>Streptomyces</taxon>
    </lineage>
</organism>
<name>A0ABQ2V2Y9_9ACTN</name>
<reference evidence="2" key="1">
    <citation type="journal article" date="2019" name="Int. J. Syst. Evol. Microbiol.">
        <title>The Global Catalogue of Microorganisms (GCM) 10K type strain sequencing project: providing services to taxonomists for standard genome sequencing and annotation.</title>
        <authorList>
            <consortium name="The Broad Institute Genomics Platform"/>
            <consortium name="The Broad Institute Genome Sequencing Center for Infectious Disease"/>
            <person name="Wu L."/>
            <person name="Ma J."/>
        </authorList>
    </citation>
    <scope>NUCLEOTIDE SEQUENCE [LARGE SCALE GENOMIC DNA]</scope>
    <source>
        <strain evidence="2">JCM 3399</strain>
    </source>
</reference>
<sequence>MRTYIGNQEIASDTEFEELAFGFDEFPLGIDHDLFRGPLGGESPEEQAARLDVAREVLRDLQEQGEAGDEVAAWDALYADALTAVAPLWIVRGTGRVVGREVAA</sequence>
<accession>A0ABQ2V2Y9</accession>